<dbReference type="EMBL" id="JBHSTI010000008">
    <property type="protein sequence ID" value="MFC6238725.1"/>
    <property type="molecule type" value="Genomic_DNA"/>
</dbReference>
<evidence type="ECO:0000313" key="9">
    <source>
        <dbReference type="Proteomes" id="UP001596138"/>
    </source>
</evidence>
<dbReference type="PANTHER" id="PTHR36115">
    <property type="entry name" value="PROLINE-RICH ANTIGEN HOMOLOG-RELATED"/>
    <property type="match status" value="1"/>
</dbReference>
<reference evidence="9" key="1">
    <citation type="journal article" date="2019" name="Int. J. Syst. Evol. Microbiol.">
        <title>The Global Catalogue of Microorganisms (GCM) 10K type strain sequencing project: providing services to taxonomists for standard genome sequencing and annotation.</title>
        <authorList>
            <consortium name="The Broad Institute Genomics Platform"/>
            <consortium name="The Broad Institute Genome Sequencing Center for Infectious Disease"/>
            <person name="Wu L."/>
            <person name="Ma J."/>
        </authorList>
    </citation>
    <scope>NUCLEOTIDE SEQUENCE [LARGE SCALE GENOMIC DNA]</scope>
    <source>
        <strain evidence="9">CGMCC 4.7317</strain>
    </source>
</reference>
<evidence type="ECO:0000256" key="5">
    <source>
        <dbReference type="ARBA" id="ARBA00023136"/>
    </source>
</evidence>
<feature type="transmembrane region" description="Helical" evidence="6">
    <location>
        <begin position="122"/>
        <end position="143"/>
    </location>
</feature>
<proteinExistence type="predicted"/>
<dbReference type="InterPro" id="IPR010432">
    <property type="entry name" value="RDD"/>
</dbReference>
<evidence type="ECO:0000313" key="8">
    <source>
        <dbReference type="EMBL" id="MFC6238725.1"/>
    </source>
</evidence>
<sequence>MTDATAVPQDDDRPQHLLDPIRPEARAFQGLRAGVVTRTLAGAIDYAIMASLTLGTWLAIAVLKFLIDPRTFEVPVWPFFYFVVLGYCYMVLYLTAGWATAGRSIGSRILGLRVVGRKGAKLSWPLAFLRASLCTLVPVALFWCVVSRENRSVQDVLLRTSVIHDWPVRKQFRVTDVGSRSDL</sequence>
<keyword evidence="3 6" id="KW-0812">Transmembrane</keyword>
<feature type="transmembrane region" description="Helical" evidence="6">
    <location>
        <begin position="46"/>
        <end position="67"/>
    </location>
</feature>
<evidence type="ECO:0000256" key="3">
    <source>
        <dbReference type="ARBA" id="ARBA00022692"/>
    </source>
</evidence>
<evidence type="ECO:0000256" key="2">
    <source>
        <dbReference type="ARBA" id="ARBA00022475"/>
    </source>
</evidence>
<evidence type="ECO:0000256" key="6">
    <source>
        <dbReference type="SAM" id="Phobius"/>
    </source>
</evidence>
<comment type="caution">
    <text evidence="8">The sequence shown here is derived from an EMBL/GenBank/DDBJ whole genome shotgun (WGS) entry which is preliminary data.</text>
</comment>
<dbReference type="Proteomes" id="UP001596138">
    <property type="component" value="Unassembled WGS sequence"/>
</dbReference>
<accession>A0ABW1T3L7</accession>
<dbReference type="RefSeq" id="WP_386767185.1">
    <property type="nucleotide sequence ID" value="NZ_JBHSTI010000008.1"/>
</dbReference>
<keyword evidence="9" id="KW-1185">Reference proteome</keyword>
<keyword evidence="5 6" id="KW-0472">Membrane</keyword>
<feature type="domain" description="RDD" evidence="7">
    <location>
        <begin position="33"/>
        <end position="147"/>
    </location>
</feature>
<organism evidence="8 9">
    <name type="scientific">Longivirga aurantiaca</name>
    <dbReference type="NCBI Taxonomy" id="1837743"/>
    <lineage>
        <taxon>Bacteria</taxon>
        <taxon>Bacillati</taxon>
        <taxon>Actinomycetota</taxon>
        <taxon>Actinomycetes</taxon>
        <taxon>Sporichthyales</taxon>
        <taxon>Sporichthyaceae</taxon>
        <taxon>Longivirga</taxon>
    </lineage>
</organism>
<gene>
    <name evidence="8" type="ORF">ACFQGU_12625</name>
</gene>
<dbReference type="Pfam" id="PF06271">
    <property type="entry name" value="RDD"/>
    <property type="match status" value="1"/>
</dbReference>
<evidence type="ECO:0000259" key="7">
    <source>
        <dbReference type="Pfam" id="PF06271"/>
    </source>
</evidence>
<dbReference type="InterPro" id="IPR051791">
    <property type="entry name" value="Pra-immunoreactive"/>
</dbReference>
<comment type="subcellular location">
    <subcellularLocation>
        <location evidence="1">Cell membrane</location>
        <topology evidence="1">Multi-pass membrane protein</topology>
    </subcellularLocation>
</comment>
<feature type="transmembrane region" description="Helical" evidence="6">
    <location>
        <begin position="79"/>
        <end position="101"/>
    </location>
</feature>
<keyword evidence="4 6" id="KW-1133">Transmembrane helix</keyword>
<name>A0ABW1T3L7_9ACTN</name>
<evidence type="ECO:0000256" key="4">
    <source>
        <dbReference type="ARBA" id="ARBA00022989"/>
    </source>
</evidence>
<evidence type="ECO:0000256" key="1">
    <source>
        <dbReference type="ARBA" id="ARBA00004651"/>
    </source>
</evidence>
<protein>
    <submittedName>
        <fullName evidence="8">RDD family protein</fullName>
    </submittedName>
</protein>
<keyword evidence="2" id="KW-1003">Cell membrane</keyword>